<protein>
    <submittedName>
        <fullName evidence="1">Uncharacterized protein</fullName>
    </submittedName>
</protein>
<organism evidence="1 2">
    <name type="scientific">Streptomyces thermospinosisporus</name>
    <dbReference type="NCBI Taxonomy" id="161482"/>
    <lineage>
        <taxon>Bacteria</taxon>
        <taxon>Bacillati</taxon>
        <taxon>Actinomycetota</taxon>
        <taxon>Actinomycetes</taxon>
        <taxon>Kitasatosporales</taxon>
        <taxon>Streptomycetaceae</taxon>
        <taxon>Streptomyces</taxon>
    </lineage>
</organism>
<dbReference type="EMBL" id="BAAAIZ010000002">
    <property type="protein sequence ID" value="GAA1414355.1"/>
    <property type="molecule type" value="Genomic_DNA"/>
</dbReference>
<name>A0ABP4J6S4_9ACTN</name>
<gene>
    <name evidence="1" type="ORF">GCM10009601_02020</name>
</gene>
<dbReference type="Proteomes" id="UP001500973">
    <property type="component" value="Unassembled WGS sequence"/>
</dbReference>
<evidence type="ECO:0000313" key="2">
    <source>
        <dbReference type="Proteomes" id="UP001500973"/>
    </source>
</evidence>
<reference evidence="2" key="1">
    <citation type="journal article" date="2019" name="Int. J. Syst. Evol. Microbiol.">
        <title>The Global Catalogue of Microorganisms (GCM) 10K type strain sequencing project: providing services to taxonomists for standard genome sequencing and annotation.</title>
        <authorList>
            <consortium name="The Broad Institute Genomics Platform"/>
            <consortium name="The Broad Institute Genome Sequencing Center for Infectious Disease"/>
            <person name="Wu L."/>
            <person name="Ma J."/>
        </authorList>
    </citation>
    <scope>NUCLEOTIDE SEQUENCE [LARGE SCALE GENOMIC DNA]</scope>
    <source>
        <strain evidence="2">JCM 11756</strain>
    </source>
</reference>
<evidence type="ECO:0000313" key="1">
    <source>
        <dbReference type="EMBL" id="GAA1414355.1"/>
    </source>
</evidence>
<sequence length="78" mass="7976">MDHSLVFVNTAPTPAAEAVLVNTSAPPPATAAATTAPIALFLPLILRRWVLIACLPSLLVMGGDSMRPVDEGVGAAAR</sequence>
<keyword evidence="2" id="KW-1185">Reference proteome</keyword>
<comment type="caution">
    <text evidence="1">The sequence shown here is derived from an EMBL/GenBank/DDBJ whole genome shotgun (WGS) entry which is preliminary data.</text>
</comment>
<proteinExistence type="predicted"/>
<accession>A0ABP4J6S4</accession>